<dbReference type="InterPro" id="IPR011333">
    <property type="entry name" value="SKP1/BTB/POZ_sf"/>
</dbReference>
<evidence type="ECO:0000256" key="1">
    <source>
        <dbReference type="ARBA" id="ARBA00022441"/>
    </source>
</evidence>
<keyword evidence="6" id="KW-1185">Reference proteome</keyword>
<dbReference type="SUPFAM" id="SSF117281">
    <property type="entry name" value="Kelch motif"/>
    <property type="match status" value="1"/>
</dbReference>
<keyword evidence="1" id="KW-0880">Kelch repeat</keyword>
<keyword evidence="2" id="KW-0677">Repeat</keyword>
<dbReference type="InterPro" id="IPR017096">
    <property type="entry name" value="BTB-kelch_protein"/>
</dbReference>
<accession>A0ABN8LIB8</accession>
<dbReference type="InterPro" id="IPR000210">
    <property type="entry name" value="BTB/POZ_dom"/>
</dbReference>
<dbReference type="SMART" id="SM00612">
    <property type="entry name" value="Kelch"/>
    <property type="match status" value="5"/>
</dbReference>
<dbReference type="PANTHER" id="PTHR45632">
    <property type="entry name" value="LD33804P"/>
    <property type="match status" value="1"/>
</dbReference>
<dbReference type="PIRSF" id="PIRSF037037">
    <property type="entry name" value="Kelch-like_protein_gigaxonin"/>
    <property type="match status" value="1"/>
</dbReference>
<dbReference type="SMART" id="SM00225">
    <property type="entry name" value="BTB"/>
    <property type="match status" value="1"/>
</dbReference>
<dbReference type="Gene3D" id="1.25.40.420">
    <property type="match status" value="1"/>
</dbReference>
<dbReference type="PROSITE" id="PS50097">
    <property type="entry name" value="BTB"/>
    <property type="match status" value="1"/>
</dbReference>
<reference evidence="5 6" key="1">
    <citation type="submission" date="2022-05" db="EMBL/GenBank/DDBJ databases">
        <authorList>
            <consortium name="Genoscope - CEA"/>
            <person name="William W."/>
        </authorList>
    </citation>
    <scope>NUCLEOTIDE SEQUENCE [LARGE SCALE GENOMIC DNA]</scope>
</reference>
<protein>
    <recommendedName>
        <fullName evidence="4">BTB domain-containing protein</fullName>
    </recommendedName>
</protein>
<dbReference type="SUPFAM" id="SSF54695">
    <property type="entry name" value="POZ domain"/>
    <property type="match status" value="1"/>
</dbReference>
<organism evidence="5 6">
    <name type="scientific">Porites evermanni</name>
    <dbReference type="NCBI Taxonomy" id="104178"/>
    <lineage>
        <taxon>Eukaryota</taxon>
        <taxon>Metazoa</taxon>
        <taxon>Cnidaria</taxon>
        <taxon>Anthozoa</taxon>
        <taxon>Hexacorallia</taxon>
        <taxon>Scleractinia</taxon>
        <taxon>Fungiina</taxon>
        <taxon>Poritidae</taxon>
        <taxon>Porites</taxon>
    </lineage>
</organism>
<dbReference type="EMBL" id="CALNXI010000020">
    <property type="protein sequence ID" value="CAH3015155.1"/>
    <property type="molecule type" value="Genomic_DNA"/>
</dbReference>
<dbReference type="Proteomes" id="UP001159427">
    <property type="component" value="Unassembled WGS sequence"/>
</dbReference>
<evidence type="ECO:0000259" key="4">
    <source>
        <dbReference type="PROSITE" id="PS50097"/>
    </source>
</evidence>
<dbReference type="Gene3D" id="2.120.10.80">
    <property type="entry name" value="Kelch-type beta propeller"/>
    <property type="match status" value="1"/>
</dbReference>
<evidence type="ECO:0000256" key="2">
    <source>
        <dbReference type="ARBA" id="ARBA00022737"/>
    </source>
</evidence>
<evidence type="ECO:0000256" key="3">
    <source>
        <dbReference type="SAM" id="MobiDB-lite"/>
    </source>
</evidence>
<name>A0ABN8LIB8_9CNID</name>
<sequence length="605" mass="67526">MASRPKQNKLSNKFTSNPSSRRTRNVDKGHLHALQCLERMEEFRTSEILCDVVLESCDGALFKVHRLVLAACSSYFQAMFTNEMRESKEEKIKIPLESHVLKLLIEYAYTCKMDLKSLTQVKAVLVAANMLLFNGAEKICVDYIGRKINTKNCVEVMTVAEMISSQELSRMAFEFMEKNFVELSCQKGFLSIPADILKKLISSNNLNICCNEEGVLKFALAWISHDMTNRREHYPDVMKNIRLPLVPRNLLMELLGSNFGILKNAGCEALVEEINTYQLHPEKRALLQTPRTTPRNTTAKTLCIVGGLSGFDSPDRYLNRADVLCLEDEKKWGKMASMREARESAAVVKLNNLIYVMGGVSADANLSSVECYNPQLDSWTGLPPLKYCKGQVSGTVLNGCIYVIGGTDDFLREGLKTVEKYNPCTNEWEVVSPMRIGRGALGVASLEGKIYACGGGNFNFAVSSVEVYEPQKNRWSTAPPMKRARAFHDVVVVRGSLYALGGAEMQRGQLSDLQASVERFHPQTGQWMILKSLFLPCWGIRAAVNQKSADQETDVYIVGQFQFTDSDHGAVAKLCIGDDDSHLLTSVPYFDEPSPRIQAGVVIMP</sequence>
<dbReference type="InterPro" id="IPR006652">
    <property type="entry name" value="Kelch_1"/>
</dbReference>
<gene>
    <name evidence="5" type="ORF">PEVE_00013515</name>
</gene>
<comment type="caution">
    <text evidence="5">The sequence shown here is derived from an EMBL/GenBank/DDBJ whole genome shotgun (WGS) entry which is preliminary data.</text>
</comment>
<evidence type="ECO:0000313" key="5">
    <source>
        <dbReference type="EMBL" id="CAH3015155.1"/>
    </source>
</evidence>
<evidence type="ECO:0000313" key="6">
    <source>
        <dbReference type="Proteomes" id="UP001159427"/>
    </source>
</evidence>
<dbReference type="Pfam" id="PF07707">
    <property type="entry name" value="BACK"/>
    <property type="match status" value="1"/>
</dbReference>
<feature type="region of interest" description="Disordered" evidence="3">
    <location>
        <begin position="1"/>
        <end position="25"/>
    </location>
</feature>
<proteinExistence type="predicted"/>
<dbReference type="Pfam" id="PF01344">
    <property type="entry name" value="Kelch_1"/>
    <property type="match status" value="4"/>
</dbReference>
<dbReference type="SMART" id="SM00875">
    <property type="entry name" value="BACK"/>
    <property type="match status" value="1"/>
</dbReference>
<dbReference type="Pfam" id="PF00651">
    <property type="entry name" value="BTB"/>
    <property type="match status" value="1"/>
</dbReference>
<dbReference type="Gene3D" id="3.30.710.10">
    <property type="entry name" value="Potassium Channel Kv1.1, Chain A"/>
    <property type="match status" value="1"/>
</dbReference>
<dbReference type="InterPro" id="IPR011705">
    <property type="entry name" value="BACK"/>
</dbReference>
<feature type="compositionally biased region" description="Polar residues" evidence="3">
    <location>
        <begin position="8"/>
        <end position="20"/>
    </location>
</feature>
<dbReference type="PANTHER" id="PTHR45632:SF3">
    <property type="entry name" value="KELCH-LIKE PROTEIN 32"/>
    <property type="match status" value="1"/>
</dbReference>
<feature type="domain" description="BTB" evidence="4">
    <location>
        <begin position="50"/>
        <end position="117"/>
    </location>
</feature>
<dbReference type="InterPro" id="IPR015915">
    <property type="entry name" value="Kelch-typ_b-propeller"/>
</dbReference>